<dbReference type="EMBL" id="LQOF01000288">
    <property type="protein sequence ID" value="KXT67671.1"/>
    <property type="molecule type" value="Genomic_DNA"/>
</dbReference>
<comment type="caution">
    <text evidence="2">The sequence shown here is derived from an EMBL/GenBank/DDBJ whole genome shotgun (WGS) entry which is preliminary data.</text>
</comment>
<evidence type="ECO:0000313" key="3">
    <source>
        <dbReference type="Proteomes" id="UP000070198"/>
    </source>
</evidence>
<sequence>MPQYKATKNLFFKSLNKDVIVGEVVELEKEYADKVNADLANVFPDTDLVLKPLEKVVEEQEEKPKRTRKKAKADAETEK</sequence>
<dbReference type="PATRIC" id="fig|315405.11.peg.1554"/>
<protein>
    <submittedName>
        <fullName evidence="2">Uncharacterized protein</fullName>
    </submittedName>
</protein>
<dbReference type="Proteomes" id="UP000070198">
    <property type="component" value="Unassembled WGS sequence"/>
</dbReference>
<dbReference type="RefSeq" id="WP_061458810.1">
    <property type="nucleotide sequence ID" value="NZ_KQ968748.1"/>
</dbReference>
<organism evidence="2 3">
    <name type="scientific">Streptococcus gallolyticus</name>
    <dbReference type="NCBI Taxonomy" id="315405"/>
    <lineage>
        <taxon>Bacteria</taxon>
        <taxon>Bacillati</taxon>
        <taxon>Bacillota</taxon>
        <taxon>Bacilli</taxon>
        <taxon>Lactobacillales</taxon>
        <taxon>Streptococcaceae</taxon>
        <taxon>Streptococcus</taxon>
    </lineage>
</organism>
<gene>
    <name evidence="2" type="ORF">SGADD02_01307</name>
</gene>
<name>A0A139MVY2_9STRE</name>
<evidence type="ECO:0000256" key="1">
    <source>
        <dbReference type="SAM" id="MobiDB-lite"/>
    </source>
</evidence>
<proteinExistence type="predicted"/>
<reference evidence="2 3" key="1">
    <citation type="submission" date="2016-01" db="EMBL/GenBank/DDBJ databases">
        <title>Highly variable Streptococcus oralis are common among viridans streptococci isolated from primates.</title>
        <authorList>
            <person name="Denapaite D."/>
            <person name="Rieger M."/>
            <person name="Koendgen S."/>
            <person name="Brueckner R."/>
            <person name="Ochigava I."/>
            <person name="Kappeler P."/>
            <person name="Maetz-Rensing K."/>
            <person name="Leendertz F."/>
            <person name="Hakenbeck R."/>
        </authorList>
    </citation>
    <scope>NUCLEOTIDE SEQUENCE [LARGE SCALE GENOMIC DNA]</scope>
    <source>
        <strain evidence="2 3">DD02</strain>
    </source>
</reference>
<accession>A0A139MVY2</accession>
<evidence type="ECO:0000313" key="2">
    <source>
        <dbReference type="EMBL" id="KXT67671.1"/>
    </source>
</evidence>
<dbReference type="AlphaFoldDB" id="A0A139MVY2"/>
<feature type="region of interest" description="Disordered" evidence="1">
    <location>
        <begin position="57"/>
        <end position="79"/>
    </location>
</feature>